<dbReference type="InterPro" id="IPR023214">
    <property type="entry name" value="HAD_sf"/>
</dbReference>
<sequence>MSLLQTLVVWDYDWSLINANSDTYVVEQLRPELLGNFDAPGASIAWTQLMHEQVGALHASGVSRAQLESCVAAVPVHEGCLRAIRLAAPLAEQVVLSDANTVFIESFLLRAELRQCFKEVITNPAEFDDQGRLHIRPYHGGPQHHGCPLCPANLCKGQVLERLRSTLGAESRVIYVGDGGGDFCPACDLRAGDALLVRSPPSPPLDHFGLKRRLEKSLQVGRQEVTRKGTPAAVAADIHPWHSGDDVFAILSKLLNG</sequence>
<evidence type="ECO:0000256" key="2">
    <source>
        <dbReference type="ARBA" id="ARBA00022723"/>
    </source>
</evidence>
<evidence type="ECO:0000313" key="10">
    <source>
        <dbReference type="Proteomes" id="UP000654075"/>
    </source>
</evidence>
<dbReference type="OMA" id="HNLADCF"/>
<dbReference type="InterPro" id="IPR016965">
    <property type="entry name" value="Pase_PHOSPHO-typ"/>
</dbReference>
<dbReference type="Gene3D" id="3.40.50.1000">
    <property type="entry name" value="HAD superfamily/HAD-like"/>
    <property type="match status" value="1"/>
</dbReference>
<comment type="caution">
    <text evidence="8">The sequence shown here is derived from an EMBL/GenBank/DDBJ whole genome shotgun (WGS) entry which is preliminary data.</text>
</comment>
<dbReference type="AlphaFoldDB" id="A0A813F083"/>
<evidence type="ECO:0000256" key="1">
    <source>
        <dbReference type="ARBA" id="ARBA00001946"/>
    </source>
</evidence>
<dbReference type="PANTHER" id="PTHR20889:SF12">
    <property type="entry name" value="LP01149P"/>
    <property type="match status" value="1"/>
</dbReference>
<dbReference type="Proteomes" id="UP000626109">
    <property type="component" value="Unassembled WGS sequence"/>
</dbReference>
<dbReference type="SUPFAM" id="SSF56784">
    <property type="entry name" value="HAD-like"/>
    <property type="match status" value="1"/>
</dbReference>
<dbReference type="EMBL" id="CAJNNW010031883">
    <property type="protein sequence ID" value="CAE8709754.1"/>
    <property type="molecule type" value="Genomic_DNA"/>
</dbReference>
<name>A0A813F083_POLGL</name>
<organism evidence="8 10">
    <name type="scientific">Polarella glacialis</name>
    <name type="common">Dinoflagellate</name>
    <dbReference type="NCBI Taxonomy" id="89957"/>
    <lineage>
        <taxon>Eukaryota</taxon>
        <taxon>Sar</taxon>
        <taxon>Alveolata</taxon>
        <taxon>Dinophyceae</taxon>
        <taxon>Suessiales</taxon>
        <taxon>Suessiaceae</taxon>
        <taxon>Polarella</taxon>
    </lineage>
</organism>
<dbReference type="PIRSF" id="PIRSF031051">
    <property type="entry name" value="PyrdxlP_Pase_PHOSPHO2"/>
    <property type="match status" value="1"/>
</dbReference>
<evidence type="ECO:0000256" key="5">
    <source>
        <dbReference type="PIRSR" id="PIRSR031051-1"/>
    </source>
</evidence>
<dbReference type="NCBIfam" id="TIGR01489">
    <property type="entry name" value="DKMTPPase-SF"/>
    <property type="match status" value="1"/>
</dbReference>
<evidence type="ECO:0000256" key="3">
    <source>
        <dbReference type="ARBA" id="ARBA00022801"/>
    </source>
</evidence>
<dbReference type="Proteomes" id="UP000654075">
    <property type="component" value="Unassembled WGS sequence"/>
</dbReference>
<dbReference type="Pfam" id="PF06888">
    <property type="entry name" value="Put_Phosphatase"/>
    <property type="match status" value="1"/>
</dbReference>
<evidence type="ECO:0000313" key="9">
    <source>
        <dbReference type="EMBL" id="CAE8709754.1"/>
    </source>
</evidence>
<dbReference type="InterPro" id="IPR036412">
    <property type="entry name" value="HAD-like_sf"/>
</dbReference>
<dbReference type="OrthoDB" id="10267182at2759"/>
<protein>
    <submittedName>
        <fullName evidence="8">Uncharacterized protein</fullName>
    </submittedName>
</protein>
<keyword evidence="10" id="KW-1185">Reference proteome</keyword>
<comment type="cofactor">
    <cofactor evidence="1 7">
        <name>Mg(2+)</name>
        <dbReference type="ChEBI" id="CHEBI:18420"/>
    </cofactor>
</comment>
<feature type="binding site" evidence="7">
    <location>
        <position position="11"/>
    </location>
    <ligand>
        <name>Mg(2+)</name>
        <dbReference type="ChEBI" id="CHEBI:18420"/>
    </ligand>
</feature>
<dbReference type="GO" id="GO:0016791">
    <property type="term" value="F:phosphatase activity"/>
    <property type="evidence" value="ECO:0007669"/>
    <property type="project" value="InterPro"/>
</dbReference>
<feature type="binding site" evidence="6">
    <location>
        <position position="22"/>
    </location>
    <ligand>
        <name>substrate</name>
    </ligand>
</feature>
<evidence type="ECO:0000313" key="8">
    <source>
        <dbReference type="EMBL" id="CAE8603495.1"/>
    </source>
</evidence>
<dbReference type="PANTHER" id="PTHR20889">
    <property type="entry name" value="PHOSPHATASE, ORPHAN 1, 2"/>
    <property type="match status" value="1"/>
</dbReference>
<feature type="active site" description="Nucleophile" evidence="5">
    <location>
        <position position="11"/>
    </location>
</feature>
<dbReference type="GO" id="GO:0046872">
    <property type="term" value="F:metal ion binding"/>
    <property type="evidence" value="ECO:0007669"/>
    <property type="project" value="UniProtKB-KW"/>
</dbReference>
<reference evidence="8" key="1">
    <citation type="submission" date="2021-02" db="EMBL/GenBank/DDBJ databases">
        <authorList>
            <person name="Dougan E. K."/>
            <person name="Rhodes N."/>
            <person name="Thang M."/>
            <person name="Chan C."/>
        </authorList>
    </citation>
    <scope>NUCLEOTIDE SEQUENCE</scope>
</reference>
<proteinExistence type="predicted"/>
<feature type="active site" description="Proton donor" evidence="5">
    <location>
        <position position="13"/>
    </location>
</feature>
<feature type="binding site" evidence="7">
    <location>
        <position position="178"/>
    </location>
    <ligand>
        <name>Mg(2+)</name>
        <dbReference type="ChEBI" id="CHEBI:18420"/>
    </ligand>
</feature>
<evidence type="ECO:0000256" key="4">
    <source>
        <dbReference type="ARBA" id="ARBA00022842"/>
    </source>
</evidence>
<dbReference type="InterPro" id="IPR006384">
    <property type="entry name" value="HAD_hydro_PyrdxlP_Pase-like"/>
</dbReference>
<keyword evidence="2 7" id="KW-0479">Metal-binding</keyword>
<accession>A0A813F083</accession>
<gene>
    <name evidence="8" type="ORF">PGLA1383_LOCUS21704</name>
    <name evidence="9" type="ORF">PGLA2088_LOCUS35616</name>
</gene>
<keyword evidence="3" id="KW-0378">Hydrolase</keyword>
<dbReference type="NCBIfam" id="TIGR01488">
    <property type="entry name" value="HAD-SF-IB"/>
    <property type="match status" value="1"/>
</dbReference>
<dbReference type="EMBL" id="CAJNNV010015462">
    <property type="protein sequence ID" value="CAE8603495.1"/>
    <property type="molecule type" value="Genomic_DNA"/>
</dbReference>
<evidence type="ECO:0000256" key="7">
    <source>
        <dbReference type="PIRSR" id="PIRSR031051-3"/>
    </source>
</evidence>
<keyword evidence="4 7" id="KW-0460">Magnesium</keyword>
<feature type="binding site" evidence="6">
    <location>
        <position position="98"/>
    </location>
    <ligand>
        <name>substrate</name>
    </ligand>
</feature>
<evidence type="ECO:0000256" key="6">
    <source>
        <dbReference type="PIRSR" id="PIRSR031051-2"/>
    </source>
</evidence>
<feature type="binding site" evidence="7">
    <location>
        <position position="13"/>
    </location>
    <ligand>
        <name>Mg(2+)</name>
        <dbReference type="ChEBI" id="CHEBI:18420"/>
    </ligand>
</feature>